<keyword evidence="6 8" id="KW-0472">Membrane</keyword>
<evidence type="ECO:0000256" key="9">
    <source>
        <dbReference type="RuleBase" id="RU003357"/>
    </source>
</evidence>
<dbReference type="InterPro" id="IPR037066">
    <property type="entry name" value="Plug_dom_sf"/>
</dbReference>
<dbReference type="EMBL" id="JACHCA010000017">
    <property type="protein sequence ID" value="MBB6130822.1"/>
    <property type="molecule type" value="Genomic_DNA"/>
</dbReference>
<dbReference type="Gene3D" id="2.170.130.10">
    <property type="entry name" value="TonB-dependent receptor, plug domain"/>
    <property type="match status" value="1"/>
</dbReference>
<keyword evidence="4 8" id="KW-0812">Transmembrane</keyword>
<gene>
    <name evidence="13" type="ORF">HDF22_004967</name>
</gene>
<dbReference type="Gene3D" id="2.60.40.1120">
    <property type="entry name" value="Carboxypeptidase-like, regulatory domain"/>
    <property type="match status" value="1"/>
</dbReference>
<dbReference type="Pfam" id="PF00593">
    <property type="entry name" value="TonB_dep_Rec_b-barrel"/>
    <property type="match status" value="1"/>
</dbReference>
<dbReference type="Gene3D" id="3.55.50.30">
    <property type="match status" value="1"/>
</dbReference>
<dbReference type="RefSeq" id="WP_183589498.1">
    <property type="nucleotide sequence ID" value="NZ_JACHCA010000017.1"/>
</dbReference>
<dbReference type="SUPFAM" id="SSF56935">
    <property type="entry name" value="Porins"/>
    <property type="match status" value="1"/>
</dbReference>
<dbReference type="InterPro" id="IPR039426">
    <property type="entry name" value="TonB-dep_rcpt-like"/>
</dbReference>
<evidence type="ECO:0000313" key="14">
    <source>
        <dbReference type="Proteomes" id="UP000548326"/>
    </source>
</evidence>
<keyword evidence="3 8" id="KW-1134">Transmembrane beta strand</keyword>
<keyword evidence="5 9" id="KW-0798">TonB box</keyword>
<evidence type="ECO:0000256" key="8">
    <source>
        <dbReference type="PROSITE-ProRule" id="PRU01360"/>
    </source>
</evidence>
<dbReference type="InterPro" id="IPR036942">
    <property type="entry name" value="Beta-barrel_TonB_sf"/>
</dbReference>
<dbReference type="Gene3D" id="2.40.170.20">
    <property type="entry name" value="TonB-dependent receptor, beta-barrel domain"/>
    <property type="match status" value="1"/>
</dbReference>
<comment type="caution">
    <text evidence="13">The sequence shown here is derived from an EMBL/GenBank/DDBJ whole genome shotgun (WGS) entry which is preliminary data.</text>
</comment>
<feature type="domain" description="TonB-dependent receptor-like beta-barrel" evidence="11">
    <location>
        <begin position="507"/>
        <end position="981"/>
    </location>
</feature>
<evidence type="ECO:0000256" key="2">
    <source>
        <dbReference type="ARBA" id="ARBA00022448"/>
    </source>
</evidence>
<dbReference type="InterPro" id="IPR000531">
    <property type="entry name" value="Beta-barrel_TonB"/>
</dbReference>
<feature type="signal peptide" evidence="10">
    <location>
        <begin position="1"/>
        <end position="25"/>
    </location>
</feature>
<evidence type="ECO:0000259" key="12">
    <source>
        <dbReference type="Pfam" id="PF07715"/>
    </source>
</evidence>
<evidence type="ECO:0000256" key="5">
    <source>
        <dbReference type="ARBA" id="ARBA00023077"/>
    </source>
</evidence>
<name>A0A841JKM3_9SPHI</name>
<feature type="chain" id="PRO_5032364926" evidence="10">
    <location>
        <begin position="26"/>
        <end position="1120"/>
    </location>
</feature>
<evidence type="ECO:0000256" key="7">
    <source>
        <dbReference type="ARBA" id="ARBA00023237"/>
    </source>
</evidence>
<comment type="similarity">
    <text evidence="8 9">Belongs to the TonB-dependent receptor family.</text>
</comment>
<accession>A0A841JKM3</accession>
<comment type="subcellular location">
    <subcellularLocation>
        <location evidence="1 8">Cell outer membrane</location>
        <topology evidence="1 8">Multi-pass membrane protein</topology>
    </subcellularLocation>
</comment>
<dbReference type="Proteomes" id="UP000548326">
    <property type="component" value="Unassembled WGS sequence"/>
</dbReference>
<dbReference type="SUPFAM" id="SSF49464">
    <property type="entry name" value="Carboxypeptidase regulatory domain-like"/>
    <property type="match status" value="1"/>
</dbReference>
<evidence type="ECO:0000256" key="1">
    <source>
        <dbReference type="ARBA" id="ARBA00004571"/>
    </source>
</evidence>
<dbReference type="NCBIfam" id="TIGR04057">
    <property type="entry name" value="SusC_RagA_signa"/>
    <property type="match status" value="1"/>
</dbReference>
<evidence type="ECO:0000256" key="4">
    <source>
        <dbReference type="ARBA" id="ARBA00022692"/>
    </source>
</evidence>
<dbReference type="NCBIfam" id="TIGR04056">
    <property type="entry name" value="OMP_RagA_SusC"/>
    <property type="match status" value="1"/>
</dbReference>
<reference evidence="13 14" key="1">
    <citation type="submission" date="2020-08" db="EMBL/GenBank/DDBJ databases">
        <title>Genomic Encyclopedia of Type Strains, Phase IV (KMG-V): Genome sequencing to study the core and pangenomes of soil and plant-associated prokaryotes.</title>
        <authorList>
            <person name="Whitman W."/>
        </authorList>
    </citation>
    <scope>NUCLEOTIDE SEQUENCE [LARGE SCALE GENOMIC DNA]</scope>
    <source>
        <strain evidence="13 14">MP601</strain>
    </source>
</reference>
<evidence type="ECO:0000256" key="6">
    <source>
        <dbReference type="ARBA" id="ARBA00023136"/>
    </source>
</evidence>
<dbReference type="PROSITE" id="PS52016">
    <property type="entry name" value="TONB_DEPENDENT_REC_3"/>
    <property type="match status" value="1"/>
</dbReference>
<sequence length="1120" mass="121657">MKLSLIQFLWLAVSFQMGFSAPSKAQLLEKRITIVLSNQKLENALKTIAAKADIRLVYNNRVWKNSGTVNMGFTDTKIKEVLDRVLQSSDITYEVISDQFIVLKLKTIPVKTTELITPDSNVGIEQPLADQGFVVSGIVVDENGDPMPGVTVRVKNGTQIGATNAKGAYAIGVSRPNSILEFTFLGYKTIQGTVNSGITLNIRMLPDPARLDEVHIIGYGTTTKRISTGSQGGLTAKEIEIQPTTNVLQALEGRIPGVFVTQTNGLPGAGINVQIRGVNSLTKSNRPLYVIDGVPYLSDPINTLSSSTSVLPSAEGDTNPMNTINPNDIESLEVLKDADATAIYGSRGANGVVLITTKKGKPGKTKFSVNASTGVSKVAHFVPMLEIDQYLALRRKAYTNGTTASSTPTNADAPDLVTWDQTANTNWQKTLLGNSARTTDLNANVSGGDVLTNFYLSGTYHKEGNVYPGGQGYQRGGAKFSLNHASADQRFSLALTATYSTDKNNISTTDLATYAYNLPPNYPIYNPDGSYYWTAAGLGNPLAYLNQTNDNRTSNLLSSLGLKYTILKGLDIKSTFGFSKTDMNQVTIRPLSSLSPVFSIPTSGSASYTYNYTNNYIIEPQITYSTKIWKGTVNALAGGTYQFRQSKQPYYVNATGFPSDDFLTNISSATNVSTSSSSQDYKYASLFGRLNYNIENKYIVNVNFRRDGSSRFGPNKKFGNFGSVGAAWVFSEESFIKDKLNWLSFGKLKGSYGLVGSDDIGNYLYLDTYSTNGYVYNGSTGLVPSRIPNSELAWEETKKLDLGFELGFLKDRVSLSGSYYRNRTGNQLLNFPLSPQTGFSSYQGNLPAIVQNSGVELGVTTTNIKNKSFSWTSSFNISKNSNKLLSFPDIAKTSYYTTYIVGNPIGSYYTYQFAGIDPATNRPSFTHYNADGTTSAVATPTFGLAAIGRGDRVYSGTSYPDFYGGLTNNITYKGFTLDFTFQFVKQKGRSLLPSSFYPPGFFANMAASVANDYLALGNPDFLVAGSTGGLNGRATFRAFSNYASTDAGIVDASFIRMKNASLSYNLPAKLLSKIGAQNVRVFVQGQNLFTITKYNGFDPESQGVATPPLRTIVSGLQFTF</sequence>
<dbReference type="AlphaFoldDB" id="A0A841JKM3"/>
<dbReference type="InterPro" id="IPR012910">
    <property type="entry name" value="Plug_dom"/>
</dbReference>
<dbReference type="InterPro" id="IPR008969">
    <property type="entry name" value="CarboxyPept-like_regulatory"/>
</dbReference>
<evidence type="ECO:0000256" key="3">
    <source>
        <dbReference type="ARBA" id="ARBA00022452"/>
    </source>
</evidence>
<dbReference type="Pfam" id="PF13715">
    <property type="entry name" value="CarbopepD_reg_2"/>
    <property type="match status" value="1"/>
</dbReference>
<protein>
    <submittedName>
        <fullName evidence="13">TonB-linked SusC/RagA family outer membrane protein</fullName>
    </submittedName>
</protein>
<organism evidence="13 14">
    <name type="scientific">Mucilaginibacter lappiensis</name>
    <dbReference type="NCBI Taxonomy" id="354630"/>
    <lineage>
        <taxon>Bacteria</taxon>
        <taxon>Pseudomonadati</taxon>
        <taxon>Bacteroidota</taxon>
        <taxon>Sphingobacteriia</taxon>
        <taxon>Sphingobacteriales</taxon>
        <taxon>Sphingobacteriaceae</taxon>
        <taxon>Mucilaginibacter</taxon>
    </lineage>
</organism>
<evidence type="ECO:0000256" key="10">
    <source>
        <dbReference type="SAM" id="SignalP"/>
    </source>
</evidence>
<evidence type="ECO:0000259" key="11">
    <source>
        <dbReference type="Pfam" id="PF00593"/>
    </source>
</evidence>
<keyword evidence="10" id="KW-0732">Signal</keyword>
<evidence type="ECO:0000313" key="13">
    <source>
        <dbReference type="EMBL" id="MBB6130822.1"/>
    </source>
</evidence>
<keyword evidence="7 8" id="KW-0998">Cell outer membrane</keyword>
<dbReference type="InterPro" id="IPR023997">
    <property type="entry name" value="TonB-dep_OMP_SusC/RagA_CS"/>
</dbReference>
<keyword evidence="2 8" id="KW-0813">Transport</keyword>
<dbReference type="Pfam" id="PF07715">
    <property type="entry name" value="Plug"/>
    <property type="match status" value="1"/>
</dbReference>
<feature type="domain" description="TonB-dependent receptor plug" evidence="12">
    <location>
        <begin position="228"/>
        <end position="352"/>
    </location>
</feature>
<proteinExistence type="inferred from homology"/>
<dbReference type="GO" id="GO:0009279">
    <property type="term" value="C:cell outer membrane"/>
    <property type="evidence" value="ECO:0007669"/>
    <property type="project" value="UniProtKB-SubCell"/>
</dbReference>
<dbReference type="InterPro" id="IPR023996">
    <property type="entry name" value="TonB-dep_OMP_SusC/RagA"/>
</dbReference>